<evidence type="ECO:0000256" key="10">
    <source>
        <dbReference type="SAM" id="MobiDB-lite"/>
    </source>
</evidence>
<keyword evidence="6" id="KW-0832">Ubl conjugation</keyword>
<feature type="region of interest" description="Disordered" evidence="10">
    <location>
        <begin position="306"/>
        <end position="369"/>
    </location>
</feature>
<keyword evidence="4" id="KW-1017">Isopeptide bond</keyword>
<feature type="compositionally biased region" description="Acidic residues" evidence="10">
    <location>
        <begin position="432"/>
        <end position="445"/>
    </location>
</feature>
<dbReference type="AlphaFoldDB" id="A0AA35Y397"/>
<dbReference type="Proteomes" id="UP001177003">
    <property type="component" value="Chromosome 0"/>
</dbReference>
<evidence type="ECO:0000256" key="9">
    <source>
        <dbReference type="ARBA" id="ARBA00023242"/>
    </source>
</evidence>
<comment type="subcellular location">
    <subcellularLocation>
        <location evidence="2">Cytoplasm</location>
    </subcellularLocation>
    <subcellularLocation>
        <location evidence="1">Nucleus</location>
    </subcellularLocation>
</comment>
<keyword evidence="8" id="KW-0804">Transcription</keyword>
<evidence type="ECO:0000256" key="8">
    <source>
        <dbReference type="ARBA" id="ARBA00023163"/>
    </source>
</evidence>
<proteinExistence type="predicted"/>
<feature type="compositionally biased region" description="Basic and acidic residues" evidence="10">
    <location>
        <begin position="341"/>
        <end position="351"/>
    </location>
</feature>
<gene>
    <name evidence="12" type="ORF">LSALG_LOCUS6112</name>
</gene>
<dbReference type="PANTHER" id="PTHR31169:SF23">
    <property type="entry name" value="OS03G0572250 PROTEIN"/>
    <property type="match status" value="1"/>
</dbReference>
<name>A0AA35Y397_LACSI</name>
<evidence type="ECO:0000256" key="5">
    <source>
        <dbReference type="ARBA" id="ARBA00022553"/>
    </source>
</evidence>
<dbReference type="Pfam" id="PF10497">
    <property type="entry name" value="zf-4CXXC_R1"/>
    <property type="match status" value="1"/>
</dbReference>
<evidence type="ECO:0000256" key="2">
    <source>
        <dbReference type="ARBA" id="ARBA00004496"/>
    </source>
</evidence>
<evidence type="ECO:0000259" key="11">
    <source>
        <dbReference type="Pfam" id="PF10497"/>
    </source>
</evidence>
<dbReference type="GO" id="GO:0005634">
    <property type="term" value="C:nucleus"/>
    <property type="evidence" value="ECO:0007669"/>
    <property type="project" value="UniProtKB-SubCell"/>
</dbReference>
<keyword evidence="3" id="KW-0963">Cytoplasm</keyword>
<dbReference type="InterPro" id="IPR018866">
    <property type="entry name" value="Znf-4CXXC_R1"/>
</dbReference>
<keyword evidence="13" id="KW-1185">Reference proteome</keyword>
<keyword evidence="7" id="KW-0805">Transcription regulation</keyword>
<dbReference type="GO" id="GO:0006355">
    <property type="term" value="P:regulation of DNA-templated transcription"/>
    <property type="evidence" value="ECO:0007669"/>
    <property type="project" value="InterPro"/>
</dbReference>
<feature type="compositionally biased region" description="Low complexity" evidence="10">
    <location>
        <begin position="90"/>
        <end position="99"/>
    </location>
</feature>
<evidence type="ECO:0000256" key="6">
    <source>
        <dbReference type="ARBA" id="ARBA00022843"/>
    </source>
</evidence>
<feature type="region of interest" description="Disordered" evidence="10">
    <location>
        <begin position="66"/>
        <end position="104"/>
    </location>
</feature>
<keyword evidence="9" id="KW-0539">Nucleus</keyword>
<feature type="region of interest" description="Disordered" evidence="10">
    <location>
        <begin position="396"/>
        <end position="465"/>
    </location>
</feature>
<feature type="region of interest" description="Disordered" evidence="10">
    <location>
        <begin position="1"/>
        <end position="38"/>
    </location>
</feature>
<protein>
    <recommendedName>
        <fullName evidence="11">Zinc-finger domain-containing protein</fullName>
    </recommendedName>
</protein>
<feature type="compositionally biased region" description="Polar residues" evidence="10">
    <location>
        <begin position="13"/>
        <end position="36"/>
    </location>
</feature>
<dbReference type="EMBL" id="OX465086">
    <property type="protein sequence ID" value="CAI9265514.1"/>
    <property type="molecule type" value="Genomic_DNA"/>
</dbReference>
<organism evidence="12 13">
    <name type="scientific">Lactuca saligna</name>
    <name type="common">Willowleaf lettuce</name>
    <dbReference type="NCBI Taxonomy" id="75948"/>
    <lineage>
        <taxon>Eukaryota</taxon>
        <taxon>Viridiplantae</taxon>
        <taxon>Streptophyta</taxon>
        <taxon>Embryophyta</taxon>
        <taxon>Tracheophyta</taxon>
        <taxon>Spermatophyta</taxon>
        <taxon>Magnoliopsida</taxon>
        <taxon>eudicotyledons</taxon>
        <taxon>Gunneridae</taxon>
        <taxon>Pentapetalae</taxon>
        <taxon>asterids</taxon>
        <taxon>campanulids</taxon>
        <taxon>Asterales</taxon>
        <taxon>Asteraceae</taxon>
        <taxon>Cichorioideae</taxon>
        <taxon>Cichorieae</taxon>
        <taxon>Lactucinae</taxon>
        <taxon>Lactuca</taxon>
    </lineage>
</organism>
<evidence type="ECO:0000313" key="12">
    <source>
        <dbReference type="EMBL" id="CAI9265514.1"/>
    </source>
</evidence>
<feature type="compositionally biased region" description="Basic and acidic residues" evidence="10">
    <location>
        <begin position="413"/>
        <end position="426"/>
    </location>
</feature>
<dbReference type="GO" id="GO:0005737">
    <property type="term" value="C:cytoplasm"/>
    <property type="evidence" value="ECO:0007669"/>
    <property type="project" value="UniProtKB-SubCell"/>
</dbReference>
<keyword evidence="5" id="KW-0597">Phosphoprotein</keyword>
<accession>A0AA35Y397</accession>
<dbReference type="PANTHER" id="PTHR31169">
    <property type="entry name" value="OS05G0300700 PROTEIN"/>
    <property type="match status" value="1"/>
</dbReference>
<evidence type="ECO:0000256" key="3">
    <source>
        <dbReference type="ARBA" id="ARBA00022490"/>
    </source>
</evidence>
<sequence>MVTMRDTAAHPLDTSTPVAVTPTTRTMNYSDSTPKLSSDYEKCREQRIKENLERMQKLGIHDLSLKLKSMKPNTHRRNNKPYKTPNRCISPSPSSVPSRRSSRLQNTPIVSYTEVDLSKKPKDDTNVWIGEHKRPEVYTEEHEKLLGDTKTEWTLFVDGYGKDGKKIYDQVRGKTCHQCRQKTLGYRTHCIQCNLVQGQFCGDCLYMRYGENVLEAMLNPNWICPVCRGICNCSLCRQAKGWAPTGVLYRKISSLGYKSVAHYLIQTHRVDSNSEKNEKAENSVCVKRSLPFSKEDVEAQKVMEIQSLDESGGKNVKLESGQDVSEHKNPEPVIESGNDIARNEGFKDKSGIQDSSPESEYEIPENTNPEMECKILEKCEDENVNMNPEMEYKIPEMGVDEGGAGNMNTNPESESKILETGKDENKNTNSELEYEIQEREVEEGEDGNKKTLNISKDNKADNEGKIVITPETKLGSGKKRQMVVVENSIAGRLRSRRRCI</sequence>
<evidence type="ECO:0000256" key="1">
    <source>
        <dbReference type="ARBA" id="ARBA00004123"/>
    </source>
</evidence>
<reference evidence="12" key="1">
    <citation type="submission" date="2023-04" db="EMBL/GenBank/DDBJ databases">
        <authorList>
            <person name="Vijverberg K."/>
            <person name="Xiong W."/>
            <person name="Schranz E."/>
        </authorList>
    </citation>
    <scope>NUCLEOTIDE SEQUENCE</scope>
</reference>
<evidence type="ECO:0000313" key="13">
    <source>
        <dbReference type="Proteomes" id="UP001177003"/>
    </source>
</evidence>
<dbReference type="InterPro" id="IPR040221">
    <property type="entry name" value="CDCA7/CDA7L"/>
</dbReference>
<feature type="domain" description="Zinc-finger" evidence="11">
    <location>
        <begin position="168"/>
        <end position="264"/>
    </location>
</feature>
<evidence type="ECO:0000256" key="7">
    <source>
        <dbReference type="ARBA" id="ARBA00023015"/>
    </source>
</evidence>
<evidence type="ECO:0000256" key="4">
    <source>
        <dbReference type="ARBA" id="ARBA00022499"/>
    </source>
</evidence>